<dbReference type="InterPro" id="IPR018303">
    <property type="entry name" value="ATPase_P-typ_P_site"/>
</dbReference>
<dbReference type="NCBIfam" id="TIGR01517">
    <property type="entry name" value="ATPase-IIB_Ca"/>
    <property type="match status" value="1"/>
</dbReference>
<dbReference type="PRINTS" id="PR00119">
    <property type="entry name" value="CATATPASE"/>
</dbReference>
<evidence type="ECO:0000259" key="18">
    <source>
        <dbReference type="Pfam" id="PF00122"/>
    </source>
</evidence>
<dbReference type="Pfam" id="PF13246">
    <property type="entry name" value="Cation_ATPase"/>
    <property type="match status" value="1"/>
</dbReference>
<dbReference type="InterPro" id="IPR023214">
    <property type="entry name" value="HAD_sf"/>
</dbReference>
<dbReference type="GO" id="GO:0012505">
    <property type="term" value="C:endomembrane system"/>
    <property type="evidence" value="ECO:0007669"/>
    <property type="project" value="UniProtKB-SubCell"/>
</dbReference>
<dbReference type="PANTHER" id="PTHR24093">
    <property type="entry name" value="CATION TRANSPORTING ATPASE"/>
    <property type="match status" value="1"/>
</dbReference>
<dbReference type="InterPro" id="IPR006068">
    <property type="entry name" value="ATPase_P-typ_cation-transptr_C"/>
</dbReference>
<dbReference type="GO" id="GO:0046872">
    <property type="term" value="F:metal ion binding"/>
    <property type="evidence" value="ECO:0007669"/>
    <property type="project" value="UniProtKB-KW"/>
</dbReference>
<dbReference type="Gene3D" id="3.40.1110.10">
    <property type="entry name" value="Calcium-transporting ATPase, cytoplasmic domain N"/>
    <property type="match status" value="1"/>
</dbReference>
<evidence type="ECO:0000259" key="19">
    <source>
        <dbReference type="Pfam" id="PF00689"/>
    </source>
</evidence>
<keyword evidence="6" id="KW-0479">Metal-binding</keyword>
<evidence type="ECO:0000256" key="16">
    <source>
        <dbReference type="ARBA" id="ARBA00048694"/>
    </source>
</evidence>
<evidence type="ECO:0000256" key="4">
    <source>
        <dbReference type="ARBA" id="ARBA00022568"/>
    </source>
</evidence>
<dbReference type="AlphaFoldDB" id="A0A2N9IP27"/>
<evidence type="ECO:0000256" key="5">
    <source>
        <dbReference type="ARBA" id="ARBA00022692"/>
    </source>
</evidence>
<keyword evidence="12" id="KW-1278">Translocase</keyword>
<dbReference type="EC" id="7.2.2.10" evidence="17"/>
<keyword evidence="13 17" id="KW-1133">Transmembrane helix</keyword>
<keyword evidence="7 17" id="KW-0547">Nucleotide-binding</keyword>
<dbReference type="InterPro" id="IPR036412">
    <property type="entry name" value="HAD-like_sf"/>
</dbReference>
<dbReference type="GO" id="GO:0016887">
    <property type="term" value="F:ATP hydrolysis activity"/>
    <property type="evidence" value="ECO:0007669"/>
    <property type="project" value="InterPro"/>
</dbReference>
<keyword evidence="10" id="KW-0460">Magnesium</keyword>
<reference evidence="20" key="1">
    <citation type="submission" date="2018-02" db="EMBL/GenBank/DDBJ databases">
        <authorList>
            <person name="Cohen D.B."/>
            <person name="Kent A.D."/>
        </authorList>
    </citation>
    <scope>NUCLEOTIDE SEQUENCE</scope>
</reference>
<keyword evidence="11" id="KW-0112">Calmodulin-binding</keyword>
<dbReference type="InterPro" id="IPR059000">
    <property type="entry name" value="ATPase_P-type_domA"/>
</dbReference>
<evidence type="ECO:0000256" key="14">
    <source>
        <dbReference type="ARBA" id="ARBA00023065"/>
    </source>
</evidence>
<keyword evidence="3 17" id="KW-0813">Transport</keyword>
<evidence type="ECO:0000256" key="3">
    <source>
        <dbReference type="ARBA" id="ARBA00022448"/>
    </source>
</evidence>
<proteinExistence type="inferred from homology"/>
<dbReference type="SUPFAM" id="SSF56784">
    <property type="entry name" value="HAD-like"/>
    <property type="match status" value="1"/>
</dbReference>
<comment type="function">
    <text evidence="17">Catalyzes the hydrolysis of ATP coupled with the transport of calcium.</text>
</comment>
<dbReference type="InterPro" id="IPR044492">
    <property type="entry name" value="P_typ_ATPase_HD_dom"/>
</dbReference>
<dbReference type="NCBIfam" id="TIGR01494">
    <property type="entry name" value="ATPase_P-type"/>
    <property type="match status" value="3"/>
</dbReference>
<dbReference type="SFLD" id="SFLDG00002">
    <property type="entry name" value="C1.7:_P-type_atpase_like"/>
    <property type="match status" value="1"/>
</dbReference>
<comment type="caution">
    <text evidence="17">Lacks conserved residue(s) required for the propagation of feature annotation.</text>
</comment>
<keyword evidence="5 17" id="KW-0812">Transmembrane</keyword>
<keyword evidence="14 17" id="KW-0406">Ion transport</keyword>
<dbReference type="FunFam" id="2.70.150.10:FF:000006">
    <property type="entry name" value="Calcium-transporting ATPase"/>
    <property type="match status" value="1"/>
</dbReference>
<accession>A0A2N9IP27</accession>
<sequence>MSSEDLRLNAIVPLCDEAATRMWASLTDWVLELLDGRRLSIPLSLLPPPLGGRRFRFCRVGRLRAFYKGMRRVCWERDDATLEVMPLASFVPLDGVCVDGDLVEGIMGKESPPLEWVLGKLQRVYGGLAYLELFSIAEDRNAFVAGLMSRGNGMLHWDLTFTRSMFRGWGRIRSAGVLQLLRIFLLSDTIAVLSSIPYRHFPWKCVWKAKVPPRVAFFSWSVAFGKILAIDNLRRHVARELDMVFGLFGVQWVMPRTVLDLLSSWQGNFGRLRNAVIWQGIKEGWYDGGSIAFAVILVIVVTAISDYKQSLQFQSLNEEKRNIHLEVIRGGRRIDISIYDIVVGDVLPLNIGDQVPADGVLISGHSLSIDESSMTGESKIVHKGARDPFLMSGCKVADGSGTMLVTSVGINTEWGLLMASISEDTGEETPLQVRLNGVATLIGMVGLTVAVCVLIVLLVRYFTGHTKSSNGQVPFKAGVTKVGDAVDSAIKIVTVAVTIVVVAVPEGLPLAVTLTLAYSMRKMMADKALVRRLSACETMGSATTICSDKTGTLTLNQMAVVEAYVGEKKIDPSDNKSELSPMQYSLLIEGIAQNANGSVYVPEGGGEVEVTGSPTEKAILQWGVKVHSLIIYCLPLLRSESSIIHVFPFNSEKKKGGVAVQLPDSQVHIHWKGAAEIVLASCTSYIDATDQFVKMDEDKEIFFKKAIEDMAAGSLRCVAIAYRSIEMEKVSDEEQLDQWALPEDDLVLLAIVAYSDNAMQDPCRPGVRGAVEICQKAGIKVRMVTGDNVRTAKAIALECGILDSDADATEPNLIEGTVFRALSDSEREKIADKISVMGRSSPNDKLLLVQALRRKGHVVAVTGDGTNDAPALHEADIGLAMGISGTEVAKESSDIVILDDNFASVVKVVRWGRSVYANIQKFIQFQLTVNVAALIINVVAAVSSGEVPLNAVQLLWVNLIMDTLGALALATEPPTDHLMERPPVGRRESLITNIMWRNLLIQALYQVIVLLALNFQGRKLLKLHGDLAYDNKVKNTLIFNAFVLCQVFNEFNARKPDEFNVFKGITKNYLFIGIVGVTVVLQVLIIEFLGKFATTVKLNWSQWLISIIIGIISWPLAVLGKLIPVPETPISKFFPRCHRRRRRAPQS</sequence>
<dbReference type="PRINTS" id="PR00121">
    <property type="entry name" value="NAKATPASE"/>
</dbReference>
<keyword evidence="4 17" id="KW-0109">Calcium transport</keyword>
<evidence type="ECO:0000256" key="12">
    <source>
        <dbReference type="ARBA" id="ARBA00022967"/>
    </source>
</evidence>
<dbReference type="Gene3D" id="1.20.1110.10">
    <property type="entry name" value="Calcium-transporting ATPase, transmembrane domain"/>
    <property type="match status" value="1"/>
</dbReference>
<dbReference type="PROSITE" id="PS00154">
    <property type="entry name" value="ATPASE_E1_E2"/>
    <property type="match status" value="1"/>
</dbReference>
<evidence type="ECO:0000256" key="7">
    <source>
        <dbReference type="ARBA" id="ARBA00022741"/>
    </source>
</evidence>
<gene>
    <name evidence="20" type="ORF">FSB_LOCUS54007</name>
</gene>
<keyword evidence="9 17" id="KW-0067">ATP-binding</keyword>
<dbReference type="SUPFAM" id="SSF81665">
    <property type="entry name" value="Calcium ATPase, transmembrane domain M"/>
    <property type="match status" value="1"/>
</dbReference>
<dbReference type="InterPro" id="IPR008250">
    <property type="entry name" value="ATPase_P-typ_transduc_dom_A_sf"/>
</dbReference>
<evidence type="ECO:0000256" key="15">
    <source>
        <dbReference type="ARBA" id="ARBA00023136"/>
    </source>
</evidence>
<comment type="similarity">
    <text evidence="2 17">Belongs to the cation transport ATPase (P-type) (TC 3.A.3) family. Type IIB subfamily.</text>
</comment>
<feature type="transmembrane region" description="Helical" evidence="17">
    <location>
        <begin position="438"/>
        <end position="462"/>
    </location>
</feature>
<dbReference type="FunFam" id="3.40.50.1000:FF:000011">
    <property type="entry name" value="Calcium-transporting ATPase"/>
    <property type="match status" value="1"/>
</dbReference>
<name>A0A2N9IP27_FAGSY</name>
<evidence type="ECO:0000256" key="9">
    <source>
        <dbReference type="ARBA" id="ARBA00022840"/>
    </source>
</evidence>
<feature type="domain" description="Cation-transporting P-type ATPase C-terminal" evidence="19">
    <location>
        <begin position="947"/>
        <end position="1123"/>
    </location>
</feature>
<dbReference type="GO" id="GO:0005516">
    <property type="term" value="F:calmodulin binding"/>
    <property type="evidence" value="ECO:0007669"/>
    <property type="project" value="UniProtKB-KW"/>
</dbReference>
<dbReference type="GO" id="GO:0005388">
    <property type="term" value="F:P-type calcium transporter activity"/>
    <property type="evidence" value="ECO:0007669"/>
    <property type="project" value="UniProtKB-EC"/>
</dbReference>
<evidence type="ECO:0000256" key="10">
    <source>
        <dbReference type="ARBA" id="ARBA00022842"/>
    </source>
</evidence>
<evidence type="ECO:0000256" key="8">
    <source>
        <dbReference type="ARBA" id="ARBA00022837"/>
    </source>
</evidence>
<comment type="catalytic activity">
    <reaction evidence="16 17">
        <text>Ca(2+)(in) + ATP + H2O = Ca(2+)(out) + ADP + phosphate + H(+)</text>
        <dbReference type="Rhea" id="RHEA:18105"/>
        <dbReference type="ChEBI" id="CHEBI:15377"/>
        <dbReference type="ChEBI" id="CHEBI:15378"/>
        <dbReference type="ChEBI" id="CHEBI:29108"/>
        <dbReference type="ChEBI" id="CHEBI:30616"/>
        <dbReference type="ChEBI" id="CHEBI:43474"/>
        <dbReference type="ChEBI" id="CHEBI:456216"/>
        <dbReference type="EC" id="7.2.2.10"/>
    </reaction>
</comment>
<feature type="transmembrane region" description="Helical" evidence="17">
    <location>
        <begin position="492"/>
        <end position="518"/>
    </location>
</feature>
<dbReference type="InterPro" id="IPR006408">
    <property type="entry name" value="P-type_ATPase_IIB"/>
</dbReference>
<organism evidence="20">
    <name type="scientific">Fagus sylvatica</name>
    <name type="common">Beechnut</name>
    <dbReference type="NCBI Taxonomy" id="28930"/>
    <lineage>
        <taxon>Eukaryota</taxon>
        <taxon>Viridiplantae</taxon>
        <taxon>Streptophyta</taxon>
        <taxon>Embryophyta</taxon>
        <taxon>Tracheophyta</taxon>
        <taxon>Spermatophyta</taxon>
        <taxon>Magnoliopsida</taxon>
        <taxon>eudicotyledons</taxon>
        <taxon>Gunneridae</taxon>
        <taxon>Pentapetalae</taxon>
        <taxon>rosids</taxon>
        <taxon>fabids</taxon>
        <taxon>Fagales</taxon>
        <taxon>Fagaceae</taxon>
        <taxon>Fagus</taxon>
    </lineage>
</organism>
<dbReference type="SUPFAM" id="SSF81653">
    <property type="entry name" value="Calcium ATPase, transduction domain A"/>
    <property type="match status" value="1"/>
</dbReference>
<feature type="domain" description="P-type ATPase A" evidence="18">
    <location>
        <begin position="325"/>
        <end position="420"/>
    </location>
</feature>
<evidence type="ECO:0000256" key="13">
    <source>
        <dbReference type="ARBA" id="ARBA00022989"/>
    </source>
</evidence>
<dbReference type="Pfam" id="PF00122">
    <property type="entry name" value="E1-E2_ATPase"/>
    <property type="match status" value="1"/>
</dbReference>
<dbReference type="SUPFAM" id="SSF81660">
    <property type="entry name" value="Metal cation-transporting ATPase, ATP-binding domain N"/>
    <property type="match status" value="1"/>
</dbReference>
<dbReference type="FunFam" id="1.20.1110.10:FF:000039">
    <property type="entry name" value="Calcium-transporting ATPase"/>
    <property type="match status" value="1"/>
</dbReference>
<evidence type="ECO:0000256" key="6">
    <source>
        <dbReference type="ARBA" id="ARBA00022723"/>
    </source>
</evidence>
<dbReference type="EMBL" id="OIVN01006145">
    <property type="protein sequence ID" value="SPD26125.1"/>
    <property type="molecule type" value="Genomic_DNA"/>
</dbReference>
<evidence type="ECO:0000256" key="2">
    <source>
        <dbReference type="ARBA" id="ARBA00006124"/>
    </source>
</evidence>
<protein>
    <recommendedName>
        <fullName evidence="17">Calcium-transporting ATPase</fullName>
        <ecNumber evidence="17">7.2.2.10</ecNumber>
    </recommendedName>
</protein>
<evidence type="ECO:0000313" key="20">
    <source>
        <dbReference type="EMBL" id="SPD26125.1"/>
    </source>
</evidence>
<evidence type="ECO:0000256" key="17">
    <source>
        <dbReference type="RuleBase" id="RU361146"/>
    </source>
</evidence>
<dbReference type="GO" id="GO:0005524">
    <property type="term" value="F:ATP binding"/>
    <property type="evidence" value="ECO:0007669"/>
    <property type="project" value="UniProtKB-KW"/>
</dbReference>
<keyword evidence="8 17" id="KW-0106">Calcium</keyword>
<dbReference type="InterPro" id="IPR023298">
    <property type="entry name" value="ATPase_P-typ_TM_dom_sf"/>
</dbReference>
<dbReference type="GO" id="GO:0005886">
    <property type="term" value="C:plasma membrane"/>
    <property type="evidence" value="ECO:0007669"/>
    <property type="project" value="TreeGrafter"/>
</dbReference>
<dbReference type="Pfam" id="PF00689">
    <property type="entry name" value="Cation_ATPase_C"/>
    <property type="match status" value="1"/>
</dbReference>
<dbReference type="PANTHER" id="PTHR24093:SF369">
    <property type="entry name" value="CALCIUM-TRANSPORTING ATPASE"/>
    <property type="match status" value="1"/>
</dbReference>
<dbReference type="SFLD" id="SFLDF00027">
    <property type="entry name" value="p-type_atpase"/>
    <property type="match status" value="1"/>
</dbReference>
<evidence type="ECO:0000256" key="11">
    <source>
        <dbReference type="ARBA" id="ARBA00022860"/>
    </source>
</evidence>
<evidence type="ECO:0000256" key="1">
    <source>
        <dbReference type="ARBA" id="ARBA00004127"/>
    </source>
</evidence>
<keyword evidence="15 17" id="KW-0472">Membrane</keyword>
<dbReference type="Gene3D" id="2.70.150.10">
    <property type="entry name" value="Calcium-transporting ATPase, cytoplasmic transduction domain A"/>
    <property type="match status" value="1"/>
</dbReference>
<comment type="subcellular location">
    <subcellularLocation>
        <location evidence="1">Endomembrane system</location>
        <topology evidence="1">Multi-pass membrane protein</topology>
    </subcellularLocation>
    <subcellularLocation>
        <location evidence="17">Membrane</location>
        <topology evidence="17">Multi-pass membrane protein</topology>
    </subcellularLocation>
</comment>
<dbReference type="FunFam" id="3.40.1110.10:FF:000013">
    <property type="entry name" value="Calcium-transporting ATPase"/>
    <property type="match status" value="1"/>
</dbReference>
<dbReference type="InterPro" id="IPR023299">
    <property type="entry name" value="ATPase_P-typ_cyto_dom_N"/>
</dbReference>
<dbReference type="SFLD" id="SFLDS00003">
    <property type="entry name" value="Haloacid_Dehalogenase"/>
    <property type="match status" value="1"/>
</dbReference>
<dbReference type="InterPro" id="IPR001757">
    <property type="entry name" value="P_typ_ATPase"/>
</dbReference>
<feature type="transmembrane region" description="Helical" evidence="17">
    <location>
        <begin position="1102"/>
        <end position="1123"/>
    </location>
</feature>
<dbReference type="FunFam" id="1.20.1110.10:FF:000097">
    <property type="entry name" value="Calcium-transporting ATPase 9 plasma membrane-type"/>
    <property type="match status" value="1"/>
</dbReference>
<feature type="transmembrane region" description="Helical" evidence="17">
    <location>
        <begin position="1069"/>
        <end position="1090"/>
    </location>
</feature>
<dbReference type="Gene3D" id="3.40.50.1000">
    <property type="entry name" value="HAD superfamily/HAD-like"/>
    <property type="match status" value="1"/>
</dbReference>